<dbReference type="EC" id="2.9.1.1" evidence="8"/>
<dbReference type="HOGENOM" id="CLU_038142_1_0_7"/>
<keyword evidence="4 8" id="KW-0663">Pyridoxal phosphate</keyword>
<dbReference type="HAMAP" id="MF_00423">
    <property type="entry name" value="SelA"/>
    <property type="match status" value="1"/>
</dbReference>
<feature type="domain" description="L-seryl-tRNA selenium transferase N-terminal" evidence="10">
    <location>
        <begin position="9"/>
        <end position="50"/>
    </location>
</feature>
<reference evidence="11 12" key="1">
    <citation type="submission" date="2005-11" db="EMBL/GenBank/DDBJ databases">
        <title>The complete genome sequence of Lawsonia intracellularis: the causative agent of proliferative enteropathy.</title>
        <authorList>
            <person name="Kaur K."/>
            <person name="Zhang Q."/>
            <person name="Beckler D."/>
            <person name="Munir S."/>
            <person name="Li L."/>
            <person name="Kinsley K."/>
            <person name="Herron L."/>
            <person name="Peterson A."/>
            <person name="May B."/>
            <person name="Singh S."/>
            <person name="Gebhart C."/>
            <person name="Kapur V."/>
        </authorList>
    </citation>
    <scope>NUCLEOTIDE SEQUENCE [LARGE SCALE GENOMIC DNA]</scope>
    <source>
        <strain evidence="11 12">PHE/MN1-00</strain>
    </source>
</reference>
<keyword evidence="3 8" id="KW-0808">Transferase</keyword>
<dbReference type="InterPro" id="IPR004534">
    <property type="entry name" value="SelA_trans"/>
</dbReference>
<comment type="cofactor">
    <cofactor evidence="1 8 9">
        <name>pyridoxal 5'-phosphate</name>
        <dbReference type="ChEBI" id="CHEBI:597326"/>
    </cofactor>
</comment>
<dbReference type="GO" id="GO:0005737">
    <property type="term" value="C:cytoplasm"/>
    <property type="evidence" value="ECO:0007669"/>
    <property type="project" value="UniProtKB-SubCell"/>
</dbReference>
<dbReference type="eggNOG" id="COG1921">
    <property type="taxonomic scope" value="Bacteria"/>
</dbReference>
<dbReference type="EMBL" id="AM180252">
    <property type="protein sequence ID" value="CAJ54188.1"/>
    <property type="molecule type" value="Genomic_DNA"/>
</dbReference>
<dbReference type="GO" id="GO:0001717">
    <property type="term" value="P:conversion of seryl-tRNAsec to selenocys-tRNAsec"/>
    <property type="evidence" value="ECO:0007669"/>
    <property type="project" value="UniProtKB-UniRule"/>
</dbReference>
<gene>
    <name evidence="8 11" type="primary">selA</name>
    <name evidence="11" type="ordered locus">LI0132</name>
</gene>
<dbReference type="SUPFAM" id="SSF53383">
    <property type="entry name" value="PLP-dependent transferases"/>
    <property type="match status" value="1"/>
</dbReference>
<evidence type="ECO:0000256" key="6">
    <source>
        <dbReference type="ARBA" id="ARBA00023266"/>
    </source>
</evidence>
<evidence type="ECO:0000256" key="1">
    <source>
        <dbReference type="ARBA" id="ARBA00001933"/>
    </source>
</evidence>
<evidence type="ECO:0000256" key="5">
    <source>
        <dbReference type="ARBA" id="ARBA00022917"/>
    </source>
</evidence>
<dbReference type="PANTHER" id="PTHR32328:SF0">
    <property type="entry name" value="L-SERYL-TRNA(SEC) SELENIUM TRANSFERASE"/>
    <property type="match status" value="1"/>
</dbReference>
<dbReference type="Pfam" id="PF03841">
    <property type="entry name" value="SelA"/>
    <property type="match status" value="1"/>
</dbReference>
<dbReference type="AlphaFoldDB" id="Q1MS37"/>
<dbReference type="InterPro" id="IPR015424">
    <property type="entry name" value="PyrdxlP-dep_Trfase"/>
</dbReference>
<keyword evidence="5 8" id="KW-0648">Protein biosynthesis</keyword>
<comment type="catalytic activity">
    <reaction evidence="8">
        <text>L-seryl-tRNA(Sec) + selenophosphate + H(+) = L-selenocysteinyl-tRNA(Sec) + phosphate</text>
        <dbReference type="Rhea" id="RHEA:22728"/>
        <dbReference type="Rhea" id="RHEA-COMP:9742"/>
        <dbReference type="Rhea" id="RHEA-COMP:9743"/>
        <dbReference type="ChEBI" id="CHEBI:15378"/>
        <dbReference type="ChEBI" id="CHEBI:16144"/>
        <dbReference type="ChEBI" id="CHEBI:43474"/>
        <dbReference type="ChEBI" id="CHEBI:78533"/>
        <dbReference type="ChEBI" id="CHEBI:78573"/>
        <dbReference type="EC" id="2.9.1.1"/>
    </reaction>
</comment>
<evidence type="ECO:0000313" key="12">
    <source>
        <dbReference type="Proteomes" id="UP000002430"/>
    </source>
</evidence>
<keyword evidence="2 8" id="KW-0963">Cytoplasm</keyword>
<evidence type="ECO:0000256" key="4">
    <source>
        <dbReference type="ARBA" id="ARBA00022898"/>
    </source>
</evidence>
<comment type="similarity">
    <text evidence="7 8">Belongs to the SelA family.</text>
</comment>
<dbReference type="GO" id="GO:0001514">
    <property type="term" value="P:selenocysteine incorporation"/>
    <property type="evidence" value="ECO:0007669"/>
    <property type="project" value="UniProtKB-UniRule"/>
</dbReference>
<dbReference type="InterPro" id="IPR018319">
    <property type="entry name" value="SelA-like"/>
</dbReference>
<comment type="pathway">
    <text evidence="8">Aminoacyl-tRNA biosynthesis; selenocysteinyl-tRNA(Sec) biosynthesis; selenocysteinyl-tRNA(Sec) from L-seryl-tRNA(Sec) (bacterial route): step 1/1.</text>
</comment>
<evidence type="ECO:0000256" key="2">
    <source>
        <dbReference type="ARBA" id="ARBA00022490"/>
    </source>
</evidence>
<feature type="modified residue" description="N6-(pyridoxal phosphate)lysine" evidence="8 9">
    <location>
        <position position="300"/>
    </location>
</feature>
<evidence type="ECO:0000256" key="3">
    <source>
        <dbReference type="ARBA" id="ARBA00022679"/>
    </source>
</evidence>
<dbReference type="GO" id="GO:0004125">
    <property type="term" value="F:L-seryl-tRNA(Sec) selenium transferase activity"/>
    <property type="evidence" value="ECO:0007669"/>
    <property type="project" value="UniProtKB-UniRule"/>
</dbReference>
<organism evidence="11 12">
    <name type="scientific">Lawsonia intracellularis (strain PHE/MN1-00)</name>
    <dbReference type="NCBI Taxonomy" id="363253"/>
    <lineage>
        <taxon>Bacteria</taxon>
        <taxon>Pseudomonadati</taxon>
        <taxon>Thermodesulfobacteriota</taxon>
        <taxon>Desulfovibrionia</taxon>
        <taxon>Desulfovibrionales</taxon>
        <taxon>Desulfovibrionaceae</taxon>
        <taxon>Lawsonia</taxon>
    </lineage>
</organism>
<sequence>MVSSMNMLLRQLPSVDICLHAIFKEDTTLYTVTPRLLLRELINTFLDKLREDVKSGNITDSSFLTLDYILPQLLTFIKRHSSLNCCKVINATGVILHTNMGRSILPQEALQAINTICSGYSNLELNLKTGERGSRYSHVVGLLCKLTGAEAAIVVNNNAAAVLLTLDTLCKGKEVIIARGQLVEIGGSFRIPDVMEHSGTKLKEVGCTNRVHLKDYENAITVDTAAIMHVHTSNYRVIGFHSEVSLKDLVMLSSKHNLLCIEDLGSGSFIDFSQYGLLGEPTVQSVISAGVHIVTFSGDKVLGGPQAGIILGKKETITQIALNPLNRALRIDKMTLIALESTLKLYLDKKQAVTRIPTLAMITISPNLLEEKAKNILSNLKKICGEMIECSIVPGFSQVGGGAFPEYNLPTSLIYLHPTICSSEKLKMQLLDVSPPILGRIEKSAFCIDPRTIADTEIDLVTTAISQAIDAINIINNK</sequence>
<comment type="subcellular location">
    <subcellularLocation>
        <location evidence="8">Cytoplasm</location>
    </subcellularLocation>
</comment>
<keyword evidence="6 8" id="KW-0711">Selenium</keyword>
<accession>Q1MS37</accession>
<name>Q1MS37_LAWIP</name>
<proteinExistence type="inferred from homology"/>
<evidence type="ECO:0000256" key="7">
    <source>
        <dbReference type="ARBA" id="ARBA00044507"/>
    </source>
</evidence>
<dbReference type="Pfam" id="PF12390">
    <property type="entry name" value="Se-cys_synth_N"/>
    <property type="match status" value="1"/>
</dbReference>
<dbReference type="Gene3D" id="3.90.1150.180">
    <property type="match status" value="1"/>
</dbReference>
<dbReference type="PANTHER" id="PTHR32328">
    <property type="entry name" value="L-SERYL-TRNA(SEC) SELENIUM TRANSFERASE"/>
    <property type="match status" value="1"/>
</dbReference>
<dbReference type="KEGG" id="lip:LI0132"/>
<dbReference type="InterPro" id="IPR025862">
    <property type="entry name" value="SelA_trans_N_dom"/>
</dbReference>
<comment type="function">
    <text evidence="8">Converts seryl-tRNA(Sec) to selenocysteinyl-tRNA(Sec) required for selenoprotein biosynthesis.</text>
</comment>
<evidence type="ECO:0000313" key="11">
    <source>
        <dbReference type="EMBL" id="CAJ54188.1"/>
    </source>
</evidence>
<protein>
    <recommendedName>
        <fullName evidence="8">L-seryl-tRNA(Sec) selenium transferase</fullName>
        <ecNumber evidence="8">2.9.1.1</ecNumber>
    </recommendedName>
    <alternativeName>
        <fullName evidence="8">Selenocysteine synthase</fullName>
        <shortName evidence="8">Sec synthase</shortName>
    </alternativeName>
    <alternativeName>
        <fullName evidence="8">Selenocysteinyl-tRNA(Sec) synthase</fullName>
    </alternativeName>
</protein>
<dbReference type="InterPro" id="IPR015421">
    <property type="entry name" value="PyrdxlP-dep_Trfase_major"/>
</dbReference>
<dbReference type="UniPathway" id="UPA00906">
    <property type="reaction ID" value="UER00896"/>
</dbReference>
<dbReference type="STRING" id="363253.LI0132"/>
<evidence type="ECO:0000259" key="10">
    <source>
        <dbReference type="Pfam" id="PF12390"/>
    </source>
</evidence>
<keyword evidence="12" id="KW-1185">Reference proteome</keyword>
<dbReference type="NCBIfam" id="TIGR00474">
    <property type="entry name" value="selA"/>
    <property type="match status" value="1"/>
</dbReference>
<dbReference type="Gene3D" id="3.40.640.10">
    <property type="entry name" value="Type I PLP-dependent aspartate aminotransferase-like (Major domain)"/>
    <property type="match status" value="1"/>
</dbReference>
<evidence type="ECO:0000256" key="9">
    <source>
        <dbReference type="PIRSR" id="PIRSR618319-50"/>
    </source>
</evidence>
<evidence type="ECO:0000256" key="8">
    <source>
        <dbReference type="HAMAP-Rule" id="MF_00423"/>
    </source>
</evidence>
<dbReference type="Proteomes" id="UP000002430">
    <property type="component" value="Chromosome"/>
</dbReference>